<keyword evidence="2" id="KW-1185">Reference proteome</keyword>
<dbReference type="AlphaFoldDB" id="A0A8D0GGN8"/>
<evidence type="ECO:0000313" key="1">
    <source>
        <dbReference type="Ensembl" id="ENSSPUP00000004984.1"/>
    </source>
</evidence>
<dbReference type="Proteomes" id="UP000694392">
    <property type="component" value="Unplaced"/>
</dbReference>
<accession>A0A8D0GGN8</accession>
<dbReference type="GeneTree" id="ENSGT00390000008296"/>
<reference evidence="1" key="1">
    <citation type="submission" date="2025-08" db="UniProtKB">
        <authorList>
            <consortium name="Ensembl"/>
        </authorList>
    </citation>
    <scope>IDENTIFICATION</scope>
</reference>
<proteinExistence type="predicted"/>
<evidence type="ECO:0000313" key="2">
    <source>
        <dbReference type="Proteomes" id="UP000694392"/>
    </source>
</evidence>
<name>A0A8D0GGN8_SPHPU</name>
<reference evidence="1" key="2">
    <citation type="submission" date="2025-09" db="UniProtKB">
        <authorList>
            <consortium name="Ensembl"/>
        </authorList>
    </citation>
    <scope>IDENTIFICATION</scope>
</reference>
<dbReference type="OMA" id="CPNFESK"/>
<protein>
    <recommendedName>
        <fullName evidence="3">Ubiquitin-like domain-containing protein</fullName>
    </recommendedName>
</protein>
<evidence type="ECO:0008006" key="3">
    <source>
        <dbReference type="Google" id="ProtNLM"/>
    </source>
</evidence>
<sequence>RGEAGAVEGLGGQLEDGHTLFDYNVGLNDIVQLLIRSESDAPTTSLTNEDRGLNPRVVVNCKNKVNQTTSGSSNQPSTSARSFLIDPGMGAYKVEGASIPEFFTWKAVLLLA</sequence>
<organism evidence="1 2">
    <name type="scientific">Sphenodon punctatus</name>
    <name type="common">Tuatara</name>
    <name type="synonym">Hatteria punctata</name>
    <dbReference type="NCBI Taxonomy" id="8508"/>
    <lineage>
        <taxon>Eukaryota</taxon>
        <taxon>Metazoa</taxon>
        <taxon>Chordata</taxon>
        <taxon>Craniata</taxon>
        <taxon>Vertebrata</taxon>
        <taxon>Euteleostomi</taxon>
        <taxon>Lepidosauria</taxon>
        <taxon>Sphenodontia</taxon>
        <taxon>Sphenodontidae</taxon>
        <taxon>Sphenodon</taxon>
    </lineage>
</organism>
<dbReference type="Ensembl" id="ENSSPUT00000005299.1">
    <property type="protein sequence ID" value="ENSSPUP00000004984.1"/>
    <property type="gene ID" value="ENSSPUG00000003854.1"/>
</dbReference>